<dbReference type="InterPro" id="IPR012312">
    <property type="entry name" value="Hemerythrin-like"/>
</dbReference>
<dbReference type="PANTHER" id="PTHR38048:SF2">
    <property type="entry name" value="HEMERYTHRIN-LIKE DOMAIN-CONTAINING PROTEIN"/>
    <property type="match status" value="1"/>
</dbReference>
<keyword evidence="3" id="KW-1185">Reference proteome</keyword>
<protein>
    <submittedName>
        <fullName evidence="2">Hemerythrin domain-containing protein</fullName>
    </submittedName>
</protein>
<dbReference type="Pfam" id="PF01814">
    <property type="entry name" value="Hemerythrin"/>
    <property type="match status" value="1"/>
</dbReference>
<organism evidence="2 3">
    <name type="scientific">Kitasatospora herbaricolor</name>
    <dbReference type="NCBI Taxonomy" id="68217"/>
    <lineage>
        <taxon>Bacteria</taxon>
        <taxon>Bacillati</taxon>
        <taxon>Actinomycetota</taxon>
        <taxon>Actinomycetes</taxon>
        <taxon>Kitasatosporales</taxon>
        <taxon>Streptomycetaceae</taxon>
        <taxon>Kitasatospora</taxon>
    </lineage>
</organism>
<sequence>MGTATGPNERLAAFGDELIEIHHRLREELAALRGDVDAFLDGRGGRPRELKEHCLSFCSVLTRHHTGEDDGAFPLLAAEFPELRPVIVKLAEDHQLVGGIVRSLETLLGGIAADPDQTEAERVRRELDGLTAILTSHFAFEERRIVQALNSLTPGAGTTASLLGLPMDDKG</sequence>
<feature type="domain" description="Hemerythrin-like" evidence="1">
    <location>
        <begin position="16"/>
        <end position="148"/>
    </location>
</feature>
<dbReference type="RefSeq" id="WP_329493136.1">
    <property type="nucleotide sequence ID" value="NZ_CP108460.1"/>
</dbReference>
<evidence type="ECO:0000313" key="3">
    <source>
        <dbReference type="Proteomes" id="UP001432014"/>
    </source>
</evidence>
<proteinExistence type="predicted"/>
<evidence type="ECO:0000313" key="2">
    <source>
        <dbReference type="EMBL" id="WUS60761.1"/>
    </source>
</evidence>
<dbReference type="InterPro" id="IPR053206">
    <property type="entry name" value="Dimeric_xanthone_biosynth"/>
</dbReference>
<dbReference type="Gene3D" id="1.20.120.520">
    <property type="entry name" value="nmb1532 protein domain like"/>
    <property type="match status" value="1"/>
</dbReference>
<dbReference type="Proteomes" id="UP001432014">
    <property type="component" value="Chromosome"/>
</dbReference>
<dbReference type="PANTHER" id="PTHR38048">
    <property type="entry name" value="EXPRESSED PROTEIN"/>
    <property type="match status" value="1"/>
</dbReference>
<dbReference type="CDD" id="cd12108">
    <property type="entry name" value="Hr-like"/>
    <property type="match status" value="1"/>
</dbReference>
<dbReference type="EMBL" id="CP108482">
    <property type="protein sequence ID" value="WUS60761.1"/>
    <property type="molecule type" value="Genomic_DNA"/>
</dbReference>
<evidence type="ECO:0000259" key="1">
    <source>
        <dbReference type="Pfam" id="PF01814"/>
    </source>
</evidence>
<reference evidence="2 3" key="1">
    <citation type="submission" date="2022-10" db="EMBL/GenBank/DDBJ databases">
        <title>The complete genomes of actinobacterial strains from the NBC collection.</title>
        <authorList>
            <person name="Joergensen T.S."/>
            <person name="Alvarez Arevalo M."/>
            <person name="Sterndorff E.B."/>
            <person name="Faurdal D."/>
            <person name="Vuksanovic O."/>
            <person name="Mourched A.-S."/>
            <person name="Charusanti P."/>
            <person name="Shaw S."/>
            <person name="Blin K."/>
            <person name="Weber T."/>
        </authorList>
    </citation>
    <scope>NUCLEOTIDE SEQUENCE [LARGE SCALE GENOMIC DNA]</scope>
    <source>
        <strain evidence="2 3">NBC_01247</strain>
    </source>
</reference>
<gene>
    <name evidence="2" type="ORF">OG469_37910</name>
</gene>
<name>A0ABZ1WIK2_9ACTN</name>
<accession>A0ABZ1WIK2</accession>